<gene>
    <name evidence="2" type="ORF">Cni_G22336</name>
</gene>
<dbReference type="InterPro" id="IPR036397">
    <property type="entry name" value="RNaseH_sf"/>
</dbReference>
<evidence type="ECO:0000313" key="3">
    <source>
        <dbReference type="Proteomes" id="UP001327560"/>
    </source>
</evidence>
<dbReference type="EMBL" id="CP136896">
    <property type="protein sequence ID" value="WOL13566.1"/>
    <property type="molecule type" value="Genomic_DNA"/>
</dbReference>
<dbReference type="Proteomes" id="UP001327560">
    <property type="component" value="Chromosome 7"/>
</dbReference>
<dbReference type="GO" id="GO:0003676">
    <property type="term" value="F:nucleic acid binding"/>
    <property type="evidence" value="ECO:0007669"/>
    <property type="project" value="InterPro"/>
</dbReference>
<dbReference type="Gene3D" id="3.30.420.10">
    <property type="entry name" value="Ribonuclease H-like superfamily/Ribonuclease H"/>
    <property type="match status" value="1"/>
</dbReference>
<dbReference type="InterPro" id="IPR052929">
    <property type="entry name" value="RNase_H-like_EbsB-rel"/>
</dbReference>
<protein>
    <recommendedName>
        <fullName evidence="1">RNase H type-1 domain-containing protein</fullName>
    </recommendedName>
</protein>
<dbReference type="Pfam" id="PF13456">
    <property type="entry name" value="RVT_3"/>
    <property type="match status" value="1"/>
</dbReference>
<dbReference type="AlphaFoldDB" id="A0AAQ3QI59"/>
<keyword evidence="3" id="KW-1185">Reference proteome</keyword>
<feature type="domain" description="RNase H type-1" evidence="1">
    <location>
        <begin position="39"/>
        <end position="158"/>
    </location>
</feature>
<sequence>MTLAFTNDYFKHTLPEGNANCNTNLIKWIPPDLGFLKINCDASLDDNVGGTDFVIRNNSGDCLVVSGASAPASNILHLEATAVKNALMFAFDQALPNFVVESDSKILIDVINNTTPVPWSISSTIDDILYLKNFYNVVNFVFSFRKKNKAAHWVANHAKISRDSFVWHSSRPPDLESILYFDLFAPSFRRVN</sequence>
<name>A0AAQ3QI59_9LILI</name>
<evidence type="ECO:0000259" key="1">
    <source>
        <dbReference type="Pfam" id="PF13456"/>
    </source>
</evidence>
<dbReference type="CDD" id="cd06222">
    <property type="entry name" value="RNase_H_like"/>
    <property type="match status" value="1"/>
</dbReference>
<dbReference type="InterPro" id="IPR044730">
    <property type="entry name" value="RNase_H-like_dom_plant"/>
</dbReference>
<dbReference type="PANTHER" id="PTHR47074:SF21">
    <property type="entry name" value="RNASE H TYPE-1 DOMAIN-CONTAINING PROTEIN"/>
    <property type="match status" value="1"/>
</dbReference>
<dbReference type="PANTHER" id="PTHR47074">
    <property type="entry name" value="BNAC02G40300D PROTEIN"/>
    <property type="match status" value="1"/>
</dbReference>
<dbReference type="SUPFAM" id="SSF53098">
    <property type="entry name" value="Ribonuclease H-like"/>
    <property type="match status" value="1"/>
</dbReference>
<dbReference type="InterPro" id="IPR012337">
    <property type="entry name" value="RNaseH-like_sf"/>
</dbReference>
<dbReference type="GO" id="GO:0004523">
    <property type="term" value="F:RNA-DNA hybrid ribonuclease activity"/>
    <property type="evidence" value="ECO:0007669"/>
    <property type="project" value="InterPro"/>
</dbReference>
<evidence type="ECO:0000313" key="2">
    <source>
        <dbReference type="EMBL" id="WOL13566.1"/>
    </source>
</evidence>
<reference evidence="2 3" key="1">
    <citation type="submission" date="2023-10" db="EMBL/GenBank/DDBJ databases">
        <title>Chromosome-scale genome assembly provides insights into flower coloration mechanisms of Canna indica.</title>
        <authorList>
            <person name="Li C."/>
        </authorList>
    </citation>
    <scope>NUCLEOTIDE SEQUENCE [LARGE SCALE GENOMIC DNA]</scope>
    <source>
        <tissue evidence="2">Flower</tissue>
    </source>
</reference>
<accession>A0AAQ3QI59</accession>
<organism evidence="2 3">
    <name type="scientific">Canna indica</name>
    <name type="common">Indian-shot</name>
    <dbReference type="NCBI Taxonomy" id="4628"/>
    <lineage>
        <taxon>Eukaryota</taxon>
        <taxon>Viridiplantae</taxon>
        <taxon>Streptophyta</taxon>
        <taxon>Embryophyta</taxon>
        <taxon>Tracheophyta</taxon>
        <taxon>Spermatophyta</taxon>
        <taxon>Magnoliopsida</taxon>
        <taxon>Liliopsida</taxon>
        <taxon>Zingiberales</taxon>
        <taxon>Cannaceae</taxon>
        <taxon>Canna</taxon>
    </lineage>
</organism>
<dbReference type="InterPro" id="IPR002156">
    <property type="entry name" value="RNaseH_domain"/>
</dbReference>
<proteinExistence type="predicted"/>